<reference evidence="2" key="1">
    <citation type="submission" date="2025-08" db="UniProtKB">
        <authorList>
            <consortium name="RefSeq"/>
        </authorList>
    </citation>
    <scope>IDENTIFICATION</scope>
    <source>
        <tissue evidence="2">Tentacle</tissue>
    </source>
</reference>
<organism evidence="1 2">
    <name type="scientific">Actinia tenebrosa</name>
    <name type="common">Australian red waratah sea anemone</name>
    <dbReference type="NCBI Taxonomy" id="6105"/>
    <lineage>
        <taxon>Eukaryota</taxon>
        <taxon>Metazoa</taxon>
        <taxon>Cnidaria</taxon>
        <taxon>Anthozoa</taxon>
        <taxon>Hexacorallia</taxon>
        <taxon>Actiniaria</taxon>
        <taxon>Actiniidae</taxon>
        <taxon>Actinia</taxon>
    </lineage>
</organism>
<dbReference type="PANTHER" id="PTHR15394:SF3">
    <property type="entry name" value="SERINE HYDROLASE RBBP9"/>
    <property type="match status" value="1"/>
</dbReference>
<evidence type="ECO:0000313" key="1">
    <source>
        <dbReference type="Proteomes" id="UP000515163"/>
    </source>
</evidence>
<protein>
    <submittedName>
        <fullName evidence="2">Serine hydrolase RBBP9-like</fullName>
    </submittedName>
</protein>
<dbReference type="SUPFAM" id="SSF53474">
    <property type="entry name" value="alpha/beta-Hydrolases"/>
    <property type="match status" value="1"/>
</dbReference>
<accession>A0A6P8I0U4</accession>
<dbReference type="Gene3D" id="3.40.50.1820">
    <property type="entry name" value="alpha/beta hydrolase"/>
    <property type="match status" value="1"/>
</dbReference>
<dbReference type="RefSeq" id="XP_031562219.1">
    <property type="nucleotide sequence ID" value="XM_031706359.1"/>
</dbReference>
<dbReference type="InterPro" id="IPR029058">
    <property type="entry name" value="AB_hydrolase_fold"/>
</dbReference>
<proteinExistence type="predicted"/>
<dbReference type="Pfam" id="PF06821">
    <property type="entry name" value="Ser_hydrolase"/>
    <property type="match status" value="1"/>
</dbReference>
<dbReference type="InParanoid" id="A0A6P8I0U4"/>
<dbReference type="Proteomes" id="UP000515163">
    <property type="component" value="Unplaced"/>
</dbReference>
<gene>
    <name evidence="2" type="primary">LOC116298020</name>
</gene>
<sequence length="189" mass="21452">MKYKQTAGRDMKVVIIPGNGCGDVQESNWYGWLREKLTEKNVKCLLKNMPDPIVARESVWLPFMEQELCCGEDTIIVGHSSGAEAAMRFAEKHKVHGIVLVSACVTDLGDSNEAASGYYNRPWEWTKMKDNTQWIVQFGSTDDPFISFDEQKEVANGTKAEFHQYSNKGHFNQDSFPELLKLLKQKLDA</sequence>
<keyword evidence="1" id="KW-1185">Reference proteome</keyword>
<dbReference type="AlphaFoldDB" id="A0A6P8I0U4"/>
<dbReference type="OrthoDB" id="2369073at2759"/>
<evidence type="ECO:0000313" key="2">
    <source>
        <dbReference type="RefSeq" id="XP_031562219.1"/>
    </source>
</evidence>
<dbReference type="KEGG" id="aten:116298020"/>
<dbReference type="PANTHER" id="PTHR15394">
    <property type="entry name" value="SERINE HYDROLASE RBBP9"/>
    <property type="match status" value="1"/>
</dbReference>
<name>A0A6P8I0U4_ACTTE</name>
<dbReference type="FunCoup" id="A0A6P8I0U4">
    <property type="interactions" value="355"/>
</dbReference>
<dbReference type="InterPro" id="IPR010662">
    <property type="entry name" value="RBBP9/YdeN"/>
</dbReference>
<dbReference type="GO" id="GO:0016787">
    <property type="term" value="F:hydrolase activity"/>
    <property type="evidence" value="ECO:0007669"/>
    <property type="project" value="InterPro"/>
</dbReference>
<dbReference type="GeneID" id="116298020"/>